<keyword evidence="2" id="KW-1185">Reference proteome</keyword>
<dbReference type="SUPFAM" id="SSF53901">
    <property type="entry name" value="Thiolase-like"/>
    <property type="match status" value="1"/>
</dbReference>
<dbReference type="Gene3D" id="3.40.47.10">
    <property type="match status" value="1"/>
</dbReference>
<dbReference type="InterPro" id="IPR016039">
    <property type="entry name" value="Thiolase-like"/>
</dbReference>
<accession>A0A812PZC4</accession>
<evidence type="ECO:0000313" key="2">
    <source>
        <dbReference type="Proteomes" id="UP000604046"/>
    </source>
</evidence>
<dbReference type="AlphaFoldDB" id="A0A812PZC4"/>
<reference evidence="1" key="1">
    <citation type="submission" date="2021-02" db="EMBL/GenBank/DDBJ databases">
        <authorList>
            <person name="Dougan E. K."/>
            <person name="Rhodes N."/>
            <person name="Thang M."/>
            <person name="Chan C."/>
        </authorList>
    </citation>
    <scope>NUCLEOTIDE SEQUENCE</scope>
</reference>
<comment type="caution">
    <text evidence="1">The sequence shown here is derived from an EMBL/GenBank/DDBJ whole genome shotgun (WGS) entry which is preliminary data.</text>
</comment>
<organism evidence="1 2">
    <name type="scientific">Symbiodinium natans</name>
    <dbReference type="NCBI Taxonomy" id="878477"/>
    <lineage>
        <taxon>Eukaryota</taxon>
        <taxon>Sar</taxon>
        <taxon>Alveolata</taxon>
        <taxon>Dinophyceae</taxon>
        <taxon>Suessiales</taxon>
        <taxon>Symbiodiniaceae</taxon>
        <taxon>Symbiodinium</taxon>
    </lineage>
</organism>
<name>A0A812PZC4_9DINO</name>
<sequence>MVGPEPAAFASAYGGLAINAAVLANRISYNFGLRAPSFAAGSIKLGTADSEFFAVAAQVDTACSTALVAVDVARRYLPGAADVRCR</sequence>
<proteinExistence type="predicted"/>
<gene>
    <name evidence="1" type="primary">ppsD</name>
    <name evidence="1" type="ORF">SNAT2548_LOCUS20009</name>
</gene>
<protein>
    <submittedName>
        <fullName evidence="1">PpsD protein</fullName>
    </submittedName>
</protein>
<evidence type="ECO:0000313" key="1">
    <source>
        <dbReference type="EMBL" id="CAE7367868.1"/>
    </source>
</evidence>
<dbReference type="Proteomes" id="UP000604046">
    <property type="component" value="Unassembled WGS sequence"/>
</dbReference>
<dbReference type="GO" id="GO:0016746">
    <property type="term" value="F:acyltransferase activity"/>
    <property type="evidence" value="ECO:0007669"/>
    <property type="project" value="InterPro"/>
</dbReference>
<dbReference type="EMBL" id="CAJNDS010002196">
    <property type="protein sequence ID" value="CAE7367868.1"/>
    <property type="molecule type" value="Genomic_DNA"/>
</dbReference>